<dbReference type="OMA" id="RENIQRC"/>
<feature type="compositionally biased region" description="Basic residues" evidence="2">
    <location>
        <begin position="70"/>
        <end position="81"/>
    </location>
</feature>
<evidence type="ECO:0000256" key="2">
    <source>
        <dbReference type="SAM" id="MobiDB-lite"/>
    </source>
</evidence>
<dbReference type="Proteomes" id="UP000095281">
    <property type="component" value="Unplaced"/>
</dbReference>
<comment type="similarity">
    <text evidence="1">Belongs to the SPATS2 family.</text>
</comment>
<name>A0A1I8C0I9_MELHA</name>
<feature type="region of interest" description="Disordered" evidence="2">
    <location>
        <begin position="70"/>
        <end position="96"/>
    </location>
</feature>
<dbReference type="WBParaSite" id="MhA1_Contig887.frz3.gene3">
    <property type="protein sequence ID" value="MhA1_Contig887.frz3.gene3"/>
    <property type="gene ID" value="MhA1_Contig887.frz3.gene3"/>
</dbReference>
<protein>
    <submittedName>
        <fullName evidence="4">CUE domain-containing protein</fullName>
    </submittedName>
</protein>
<feature type="compositionally biased region" description="Polar residues" evidence="2">
    <location>
        <begin position="458"/>
        <end position="473"/>
    </location>
</feature>
<evidence type="ECO:0000313" key="4">
    <source>
        <dbReference type="WBParaSite" id="MhA1_Contig887.frz3.gene3"/>
    </source>
</evidence>
<dbReference type="PANTHER" id="PTHR15623">
    <property type="entry name" value="SPERMATOGENESIS-ASSOCIATED SERINE-RICH PROTEIN 2-RELATED"/>
    <property type="match status" value="1"/>
</dbReference>
<dbReference type="SUPFAM" id="SSF46934">
    <property type="entry name" value="UBA-like"/>
    <property type="match status" value="1"/>
</dbReference>
<feature type="region of interest" description="Disordered" evidence="2">
    <location>
        <begin position="458"/>
        <end position="500"/>
    </location>
</feature>
<evidence type="ECO:0000256" key="1">
    <source>
        <dbReference type="ARBA" id="ARBA00007105"/>
    </source>
</evidence>
<dbReference type="GO" id="GO:0005737">
    <property type="term" value="C:cytoplasm"/>
    <property type="evidence" value="ECO:0007669"/>
    <property type="project" value="TreeGrafter"/>
</dbReference>
<feature type="compositionally biased region" description="Polar residues" evidence="2">
    <location>
        <begin position="480"/>
        <end position="500"/>
    </location>
</feature>
<reference evidence="4" key="1">
    <citation type="submission" date="2016-11" db="UniProtKB">
        <authorList>
            <consortium name="WormBaseParasite"/>
        </authorList>
    </citation>
    <scope>IDENTIFICATION</scope>
</reference>
<sequence>MASAGSQPKFEKKLMDEKISKVREVVKNVSTNDIVLALHNFELDVEKTIHAFCEGGSQIALGDWEKTGTVKKRNNKKKPKSAKGAGMSDGRSTGEMTKEAPYVTSSISSIPSPANSTGFTTPISQPPQQNLLNGESAEVMENSKQQHTTIPLSSIVNAKNAAIQNCFVPPQRDMTSISFMSDAQQLQTKKLASENFEANSATHLTGGTYSNYLDENKTLFENEVTYARENIQRCLKQARDAISLREQELISELSQCHRDGIAYFASRTEAIKQIAKIKNVKLAAELEKRNAAAKIVDLETALATRFLYDTNAFTSLIESLNQFGCVIPVKTTENINDNNNKFEEQRDGVNDNKNVNSVVSSVQQVVRRSNSPSSLVSSIDSGLGGQISPVNQEKGRIAHVEENGIVLKSDSIAPDQLAEIQRNIFESLKAKGIDPALLTDINSNGIVAPRRRQLINSGDSANCGNAVNGNVSKQRPRGNIGNTSNPSKKQQTKAVFSKQT</sequence>
<organism evidence="3 4">
    <name type="scientific">Meloidogyne hapla</name>
    <name type="common">Root-knot nematode worm</name>
    <dbReference type="NCBI Taxonomy" id="6305"/>
    <lineage>
        <taxon>Eukaryota</taxon>
        <taxon>Metazoa</taxon>
        <taxon>Ecdysozoa</taxon>
        <taxon>Nematoda</taxon>
        <taxon>Chromadorea</taxon>
        <taxon>Rhabditida</taxon>
        <taxon>Tylenchina</taxon>
        <taxon>Tylenchomorpha</taxon>
        <taxon>Tylenchoidea</taxon>
        <taxon>Meloidogynidae</taxon>
        <taxon>Meloidogyninae</taxon>
        <taxon>Meloidogyne</taxon>
    </lineage>
</organism>
<dbReference type="PANTHER" id="PTHR15623:SF11">
    <property type="entry name" value="SPERMATOGENESIS-ASSOCIATED SERINE-RICH PROTEIN 2"/>
    <property type="match status" value="1"/>
</dbReference>
<proteinExistence type="inferred from homology"/>
<dbReference type="InterPro" id="IPR009060">
    <property type="entry name" value="UBA-like_sf"/>
</dbReference>
<dbReference type="AlphaFoldDB" id="A0A1I8C0I9"/>
<evidence type="ECO:0000313" key="3">
    <source>
        <dbReference type="Proteomes" id="UP000095281"/>
    </source>
</evidence>
<keyword evidence="3" id="KW-1185">Reference proteome</keyword>
<dbReference type="InterPro" id="IPR009816">
    <property type="entry name" value="SPATS2-like"/>
</dbReference>
<accession>A0A1I8C0I9</accession>